<dbReference type="AlphaFoldDB" id="A0A285R7Z8"/>
<dbReference type="EMBL" id="OBML01000001">
    <property type="protein sequence ID" value="SOB90014.1"/>
    <property type="molecule type" value="Genomic_DNA"/>
</dbReference>
<dbReference type="PANTHER" id="PTHR35841">
    <property type="entry name" value="PHOSPHONATES-BINDING PERIPLASMIC PROTEIN"/>
    <property type="match status" value="1"/>
</dbReference>
<dbReference type="Pfam" id="PF12974">
    <property type="entry name" value="Phosphonate-bd"/>
    <property type="match status" value="1"/>
</dbReference>
<sequence>MPHDIPSLDTPQPFAFLPMYDWPEVRSETDRLWSLLREALADLGLSAPSQLERGRELMDGWRDQTLLLGQTCGLPLVRHLLDSVCVIGSPDYGLPGCPPGHYCSVVVVREEDPAVSLGDLRGRRLAFNHPGSQSGEGALRHMLAPLAEGKPFFSSVMETGSHRAALKSVAAGDADAATLDAMSYRLAQAHEPAARSVRVLLATPPTPGLPMITSKANRERVPLLRQAVAAAVAAAPQDLRTALSLHGFAAFDADDYGVIAERDRHAAALGYPVLA</sequence>
<evidence type="ECO:0000313" key="1">
    <source>
        <dbReference type="EMBL" id="SOB90014.1"/>
    </source>
</evidence>
<dbReference type="STRING" id="538381.GCA_001696535_01499"/>
<accession>A0A285R7Z8</accession>
<dbReference type="OrthoDB" id="7353682at2"/>
<organism evidence="1 2">
    <name type="scientific">Stappia indica</name>
    <dbReference type="NCBI Taxonomy" id="538381"/>
    <lineage>
        <taxon>Bacteria</taxon>
        <taxon>Pseudomonadati</taxon>
        <taxon>Pseudomonadota</taxon>
        <taxon>Alphaproteobacteria</taxon>
        <taxon>Hyphomicrobiales</taxon>
        <taxon>Stappiaceae</taxon>
        <taxon>Stappia</taxon>
    </lineage>
</organism>
<reference evidence="1 2" key="1">
    <citation type="submission" date="2017-08" db="EMBL/GenBank/DDBJ databases">
        <authorList>
            <person name="de Groot N.N."/>
        </authorList>
    </citation>
    <scope>NUCLEOTIDE SEQUENCE [LARGE SCALE GENOMIC DNA]</scope>
    <source>
        <strain evidence="1 2">USBA 352</strain>
    </source>
</reference>
<keyword evidence="2" id="KW-1185">Reference proteome</keyword>
<dbReference type="PANTHER" id="PTHR35841:SF1">
    <property type="entry name" value="PHOSPHONATES-BINDING PERIPLASMIC PROTEIN"/>
    <property type="match status" value="1"/>
</dbReference>
<proteinExistence type="predicted"/>
<protein>
    <submittedName>
        <fullName evidence="1">ABC-type phosphate/phosphonate transport system, substrate-binding protein</fullName>
    </submittedName>
</protein>
<evidence type="ECO:0000313" key="2">
    <source>
        <dbReference type="Proteomes" id="UP000219331"/>
    </source>
</evidence>
<dbReference type="SUPFAM" id="SSF53850">
    <property type="entry name" value="Periplasmic binding protein-like II"/>
    <property type="match status" value="1"/>
</dbReference>
<gene>
    <name evidence="1" type="ORF">SAMN05421512_101372</name>
</gene>
<dbReference type="Gene3D" id="3.40.190.10">
    <property type="entry name" value="Periplasmic binding protein-like II"/>
    <property type="match status" value="1"/>
</dbReference>
<dbReference type="Proteomes" id="UP000219331">
    <property type="component" value="Unassembled WGS sequence"/>
</dbReference>
<dbReference type="RefSeq" id="WP_141402534.1">
    <property type="nucleotide sequence ID" value="NZ_OBML01000001.1"/>
</dbReference>
<name>A0A285R7Z8_9HYPH</name>